<accession>A0A2V2NDD2</accession>
<dbReference type="GO" id="GO:0015689">
    <property type="term" value="P:molybdate ion transport"/>
    <property type="evidence" value="ECO:0007669"/>
    <property type="project" value="TreeGrafter"/>
</dbReference>
<dbReference type="Gene3D" id="3.40.190.10">
    <property type="entry name" value="Periplasmic binding protein-like II"/>
    <property type="match status" value="2"/>
</dbReference>
<evidence type="ECO:0000256" key="2">
    <source>
        <dbReference type="SAM" id="Phobius"/>
    </source>
</evidence>
<dbReference type="OrthoDB" id="7820at2157"/>
<feature type="transmembrane region" description="Helical" evidence="2">
    <location>
        <begin position="6"/>
        <end position="24"/>
    </location>
</feature>
<evidence type="ECO:0000313" key="4">
    <source>
        <dbReference type="Proteomes" id="UP000245934"/>
    </source>
</evidence>
<dbReference type="InterPro" id="IPR022498">
    <property type="entry name" value="ABC_trnspt_W-bd_WtpA"/>
</dbReference>
<reference evidence="3 4" key="1">
    <citation type="submission" date="2018-05" db="EMBL/GenBank/DDBJ databases">
        <title>Draft genome of Methanospirillum stamsii Pt1.</title>
        <authorList>
            <person name="Dueholm M.S."/>
            <person name="Nielsen P.H."/>
            <person name="Bakmann L.F."/>
            <person name="Otzen D.E."/>
        </authorList>
    </citation>
    <scope>NUCLEOTIDE SEQUENCE [LARGE SCALE GENOMIC DNA]</scope>
    <source>
        <strain evidence="3 4">Pt1</strain>
    </source>
</reference>
<protein>
    <submittedName>
        <fullName evidence="3">Tungstate ABC transporter substrate-binding protein WtpA</fullName>
    </submittedName>
</protein>
<name>A0A2V2NDD2_9EURY</name>
<organism evidence="3 4">
    <name type="scientific">Methanospirillum stamsii</name>
    <dbReference type="NCBI Taxonomy" id="1277351"/>
    <lineage>
        <taxon>Archaea</taxon>
        <taxon>Methanobacteriati</taxon>
        <taxon>Methanobacteriota</taxon>
        <taxon>Stenosarchaea group</taxon>
        <taxon>Methanomicrobia</taxon>
        <taxon>Methanomicrobiales</taxon>
        <taxon>Methanospirillaceae</taxon>
        <taxon>Methanospirillum</taxon>
    </lineage>
</organism>
<dbReference type="AlphaFoldDB" id="A0A2V2NDD2"/>
<dbReference type="NCBIfam" id="TIGR03730">
    <property type="entry name" value="tungstate_WtpA"/>
    <property type="match status" value="1"/>
</dbReference>
<dbReference type="Proteomes" id="UP000245934">
    <property type="component" value="Unassembled WGS sequence"/>
</dbReference>
<sequence>MGFKAGVTSLGSILCICLIIFLFFSGCTDEREEKTQVRVLAAGSLLLPFEQIEKRFEEKYPETDVLVEGHGSIQCIRQVTDLNRQFDIVAVADDSLIPILMYRPMPKSEKNWTDSHELFGRTEMVLAYTNKSAYAGEISTENWYEILMKPDVRFGCANPVLDASGYRAIMVLALADRFYNRTDILDTIYTGQFSPGIPVRMDELVTQILLPDVMKPSSRKVTIRDGSIFLLSLLQTGGIDYALEYRCVAEGENLKYISLPDAINLGNTSYADNYKSAVVDLNFKRFSTIDLTRIGAPIVYAVCIPALAEHPEEARVFIAELTGDNSDVLGMPYPI</sequence>
<comment type="similarity">
    <text evidence="1">Belongs to the bacterial solute-binding protein 1 family. WtpA subfamily.</text>
</comment>
<keyword evidence="2" id="KW-1133">Transmembrane helix</keyword>
<keyword evidence="4" id="KW-1185">Reference proteome</keyword>
<dbReference type="PROSITE" id="PS51257">
    <property type="entry name" value="PROKAR_LIPOPROTEIN"/>
    <property type="match status" value="1"/>
</dbReference>
<dbReference type="SUPFAM" id="SSF53850">
    <property type="entry name" value="Periplasmic binding protein-like II"/>
    <property type="match status" value="1"/>
</dbReference>
<dbReference type="PANTHER" id="PTHR30632:SF16">
    <property type="entry name" value="MOLYBDATE_TUNGSTATE-BINDING PROTEIN WTPA"/>
    <property type="match status" value="1"/>
</dbReference>
<dbReference type="Pfam" id="PF13531">
    <property type="entry name" value="SBP_bac_11"/>
    <property type="match status" value="1"/>
</dbReference>
<dbReference type="GeneID" id="97608672"/>
<dbReference type="CDD" id="cd13540">
    <property type="entry name" value="PBP2_ModA_WtpA"/>
    <property type="match status" value="1"/>
</dbReference>
<dbReference type="PANTHER" id="PTHR30632">
    <property type="entry name" value="MOLYBDATE-BINDING PERIPLASMIC PROTEIN"/>
    <property type="match status" value="1"/>
</dbReference>
<gene>
    <name evidence="3" type="ORF">DLD82_10250</name>
</gene>
<dbReference type="GO" id="GO:0030973">
    <property type="term" value="F:molybdate ion binding"/>
    <property type="evidence" value="ECO:0007669"/>
    <property type="project" value="TreeGrafter"/>
</dbReference>
<evidence type="ECO:0000313" key="3">
    <source>
        <dbReference type="EMBL" id="PWR73601.1"/>
    </source>
</evidence>
<keyword evidence="2" id="KW-0812">Transmembrane</keyword>
<comment type="caution">
    <text evidence="3">The sequence shown here is derived from an EMBL/GenBank/DDBJ whole genome shotgun (WGS) entry which is preliminary data.</text>
</comment>
<dbReference type="EMBL" id="QGMZ01000018">
    <property type="protein sequence ID" value="PWR73601.1"/>
    <property type="molecule type" value="Genomic_DNA"/>
</dbReference>
<evidence type="ECO:0000256" key="1">
    <source>
        <dbReference type="ARBA" id="ARBA00009438"/>
    </source>
</evidence>
<dbReference type="InterPro" id="IPR050682">
    <property type="entry name" value="ModA/WtpA"/>
</dbReference>
<dbReference type="GO" id="GO:1901359">
    <property type="term" value="F:tungstate binding"/>
    <property type="evidence" value="ECO:0007669"/>
    <property type="project" value="InterPro"/>
</dbReference>
<dbReference type="RefSeq" id="WP_109941012.1">
    <property type="nucleotide sequence ID" value="NZ_CP176366.1"/>
</dbReference>
<keyword evidence="2" id="KW-0472">Membrane</keyword>
<proteinExistence type="inferred from homology"/>